<dbReference type="Proteomes" id="UP001500547">
    <property type="component" value="Unassembled WGS sequence"/>
</dbReference>
<evidence type="ECO:0000256" key="8">
    <source>
        <dbReference type="ARBA" id="ARBA00022837"/>
    </source>
</evidence>
<dbReference type="InterPro" id="IPR000421">
    <property type="entry name" value="FA58C"/>
</dbReference>
<dbReference type="InterPro" id="IPR008979">
    <property type="entry name" value="Galactose-bd-like_sf"/>
</dbReference>
<dbReference type="Gene3D" id="2.160.20.10">
    <property type="entry name" value="Single-stranded right-handed beta-helix, Pectin lyase-like"/>
    <property type="match status" value="1"/>
</dbReference>
<proteinExistence type="inferred from homology"/>
<sequence length="353" mass="37855">MRADVPVPGARISASGAAPGYSASQAADANPDTRWVAESTEGGNWLALEFTAPVLVTALRVSEPQPRIRVWRVEVLRDGRWRQVQAGSGIPQGKLVIPPSLTEGVRLHIDSTRGGAAQVSEFAAWASGRSACVPPTGEITLNVARDLDCAGLVISQPCNRLGPAGPLFMLADGATLRNVTLIDSYVSCDGACTLENVHWRINCPSVVQQSAVIQSASESGGRDVTIAGGSAFGRFGALFRINTTASTLNLRQFVFSGYGETINAFAPDTARQMRLRLDEVSLAGTLRGGVVQVRPDKQDHAWIRRLRIVGYRRGSPLVCNLLGVQQERLMSFGEQWQSDFCDVGPDDVQAAKD</sequence>
<keyword evidence="9 10" id="KW-0456">Lyase</keyword>
<evidence type="ECO:0000259" key="11">
    <source>
        <dbReference type="PROSITE" id="PS50022"/>
    </source>
</evidence>
<dbReference type="Pfam" id="PF00754">
    <property type="entry name" value="F5_F8_type_C"/>
    <property type="match status" value="1"/>
</dbReference>
<evidence type="ECO:0000256" key="2">
    <source>
        <dbReference type="ARBA" id="ARBA00001913"/>
    </source>
</evidence>
<evidence type="ECO:0000256" key="3">
    <source>
        <dbReference type="ARBA" id="ARBA00004613"/>
    </source>
</evidence>
<dbReference type="InterPro" id="IPR012334">
    <property type="entry name" value="Pectin_lyas_fold"/>
</dbReference>
<dbReference type="InterPro" id="IPR004898">
    <property type="entry name" value="Pectate_lyase_PlyH/PlyE-like"/>
</dbReference>
<evidence type="ECO:0000256" key="5">
    <source>
        <dbReference type="ARBA" id="ARBA00012272"/>
    </source>
</evidence>
<reference evidence="13" key="1">
    <citation type="journal article" date="2019" name="Int. J. Syst. Evol. Microbiol.">
        <title>The Global Catalogue of Microorganisms (GCM) 10K type strain sequencing project: providing services to taxonomists for standard genome sequencing and annotation.</title>
        <authorList>
            <consortium name="The Broad Institute Genomics Platform"/>
            <consortium name="The Broad Institute Genome Sequencing Center for Infectious Disease"/>
            <person name="Wu L."/>
            <person name="Ma J."/>
        </authorList>
    </citation>
    <scope>NUCLEOTIDE SEQUENCE [LARGE SCALE GENOMIC DNA]</scope>
    <source>
        <strain evidence="13">JCM 18715</strain>
    </source>
</reference>
<comment type="function">
    <text evidence="10">Catalyzes the depolymerization of both polygalacturonate and pectins of methyl esterification degree from 22 to 89%, with an endo mode of action. In contrast to the majority of pectate lyases, displays high activity on highly methylated pectins.</text>
</comment>
<comment type="similarity">
    <text evidence="4 10">Belongs to the polysaccharide lyase 3 family.</text>
</comment>
<keyword evidence="8 10" id="KW-0106">Calcium</keyword>
<dbReference type="InterPro" id="IPR011050">
    <property type="entry name" value="Pectin_lyase_fold/virulence"/>
</dbReference>
<keyword evidence="7" id="KW-0732">Signal</keyword>
<dbReference type="PROSITE" id="PS50022">
    <property type="entry name" value="FA58C_3"/>
    <property type="match status" value="1"/>
</dbReference>
<dbReference type="Gene3D" id="2.60.120.260">
    <property type="entry name" value="Galactose-binding domain-like"/>
    <property type="match status" value="1"/>
</dbReference>
<evidence type="ECO:0000256" key="6">
    <source>
        <dbReference type="ARBA" id="ARBA00022525"/>
    </source>
</evidence>
<protein>
    <recommendedName>
        <fullName evidence="5 10">Pectate lyase</fullName>
        <ecNumber evidence="5 10">4.2.2.2</ecNumber>
    </recommendedName>
</protein>
<evidence type="ECO:0000256" key="10">
    <source>
        <dbReference type="RuleBase" id="RU367009"/>
    </source>
</evidence>
<dbReference type="SUPFAM" id="SSF51126">
    <property type="entry name" value="Pectin lyase-like"/>
    <property type="match status" value="1"/>
</dbReference>
<comment type="cofactor">
    <cofactor evidence="2 10">
        <name>Ca(2+)</name>
        <dbReference type="ChEBI" id="CHEBI:29108"/>
    </cofactor>
</comment>
<keyword evidence="6 10" id="KW-0964">Secreted</keyword>
<evidence type="ECO:0000313" key="13">
    <source>
        <dbReference type="Proteomes" id="UP001500547"/>
    </source>
</evidence>
<evidence type="ECO:0000256" key="4">
    <source>
        <dbReference type="ARBA" id="ARBA00006463"/>
    </source>
</evidence>
<dbReference type="EMBL" id="BAABLD010000001">
    <property type="protein sequence ID" value="GAA5157969.1"/>
    <property type="molecule type" value="Genomic_DNA"/>
</dbReference>
<dbReference type="SUPFAM" id="SSF49785">
    <property type="entry name" value="Galactose-binding domain-like"/>
    <property type="match status" value="1"/>
</dbReference>
<accession>A0ABP9Q7B7</accession>
<comment type="caution">
    <text evidence="12">The sequence shown here is derived from an EMBL/GenBank/DDBJ whole genome shotgun (WGS) entry which is preliminary data.</text>
</comment>
<gene>
    <name evidence="12" type="ORF">GCM10025770_01930</name>
</gene>
<evidence type="ECO:0000313" key="12">
    <source>
        <dbReference type="EMBL" id="GAA5157969.1"/>
    </source>
</evidence>
<comment type="subcellular location">
    <subcellularLocation>
        <location evidence="3 10">Secreted</location>
    </subcellularLocation>
</comment>
<dbReference type="EC" id="4.2.2.2" evidence="5 10"/>
<name>A0ABP9Q7B7_9RHOO</name>
<comment type="catalytic activity">
    <reaction evidence="1 10">
        <text>Eliminative cleavage of (1-&gt;4)-alpha-D-galacturonan to give oligosaccharides with 4-deoxy-alpha-D-galact-4-enuronosyl groups at their non-reducing ends.</text>
        <dbReference type="EC" id="4.2.2.2"/>
    </reaction>
</comment>
<evidence type="ECO:0000256" key="9">
    <source>
        <dbReference type="ARBA" id="ARBA00023239"/>
    </source>
</evidence>
<feature type="domain" description="F5/8 type C" evidence="11">
    <location>
        <begin position="1"/>
        <end position="93"/>
    </location>
</feature>
<organism evidence="12 13">
    <name type="scientific">Viridibacterium curvum</name>
    <dbReference type="NCBI Taxonomy" id="1101404"/>
    <lineage>
        <taxon>Bacteria</taxon>
        <taxon>Pseudomonadati</taxon>
        <taxon>Pseudomonadota</taxon>
        <taxon>Betaproteobacteria</taxon>
        <taxon>Rhodocyclales</taxon>
        <taxon>Rhodocyclaceae</taxon>
        <taxon>Viridibacterium</taxon>
    </lineage>
</organism>
<dbReference type="Pfam" id="PF03211">
    <property type="entry name" value="Pectate_lyase"/>
    <property type="match status" value="1"/>
</dbReference>
<evidence type="ECO:0000256" key="1">
    <source>
        <dbReference type="ARBA" id="ARBA00000695"/>
    </source>
</evidence>
<keyword evidence="13" id="KW-1185">Reference proteome</keyword>
<evidence type="ECO:0000256" key="7">
    <source>
        <dbReference type="ARBA" id="ARBA00022729"/>
    </source>
</evidence>